<proteinExistence type="inferred from homology"/>
<comment type="caution">
    <text evidence="11">The sequence shown here is derived from an EMBL/GenBank/DDBJ whole genome shotgun (WGS) entry which is preliminary data.</text>
</comment>
<comment type="subcellular location">
    <subcellularLocation>
        <location evidence="2">Endoplasmic reticulum membrane</location>
        <topology evidence="2">Multi-pass membrane protein</topology>
    </subcellularLocation>
</comment>
<evidence type="ECO:0000256" key="6">
    <source>
        <dbReference type="ARBA" id="ARBA00022824"/>
    </source>
</evidence>
<reference evidence="11 12" key="1">
    <citation type="submission" date="2016-08" db="EMBL/GenBank/DDBJ databases">
        <title>A Parts List for Fungal Cellulosomes Revealed by Comparative Genomics.</title>
        <authorList>
            <consortium name="DOE Joint Genome Institute"/>
            <person name="Haitjema C.H."/>
            <person name="Gilmore S.P."/>
            <person name="Henske J.K."/>
            <person name="Solomon K.V."/>
            <person name="De Groot R."/>
            <person name="Kuo A."/>
            <person name="Mondo S.J."/>
            <person name="Salamov A.A."/>
            <person name="Labutti K."/>
            <person name="Zhao Z."/>
            <person name="Chiniquy J."/>
            <person name="Barry K."/>
            <person name="Brewer H.M."/>
            <person name="Purvine S.O."/>
            <person name="Wright A.T."/>
            <person name="Boxma B."/>
            <person name="Van Alen T."/>
            <person name="Hackstein J.H."/>
            <person name="Baker S.E."/>
            <person name="Grigoriev I.V."/>
            <person name="O'Malley M.A."/>
        </authorList>
    </citation>
    <scope>NUCLEOTIDE SEQUENCE [LARGE SCALE GENOMIC DNA]</scope>
    <source>
        <strain evidence="11 12">G1</strain>
    </source>
</reference>
<evidence type="ECO:0000256" key="2">
    <source>
        <dbReference type="ARBA" id="ARBA00004477"/>
    </source>
</evidence>
<dbReference type="AlphaFoldDB" id="A0A1Y2D2K4"/>
<keyword evidence="12" id="KW-1185">Reference proteome</keyword>
<evidence type="ECO:0000313" key="12">
    <source>
        <dbReference type="Proteomes" id="UP000193920"/>
    </source>
</evidence>
<dbReference type="Proteomes" id="UP000193920">
    <property type="component" value="Unassembled WGS sequence"/>
</dbReference>
<feature type="transmembrane region" description="Helical" evidence="9">
    <location>
        <begin position="206"/>
        <end position="227"/>
    </location>
</feature>
<comment type="similarity">
    <text evidence="3">Belongs to the OST3/OST6 family.</text>
</comment>
<evidence type="ECO:0000256" key="3">
    <source>
        <dbReference type="ARBA" id="ARBA00009561"/>
    </source>
</evidence>
<evidence type="ECO:0000256" key="9">
    <source>
        <dbReference type="SAM" id="Phobius"/>
    </source>
</evidence>
<dbReference type="PANTHER" id="PTHR12692:SF0">
    <property type="entry name" value="GH11935P"/>
    <property type="match status" value="1"/>
</dbReference>
<feature type="transmembrane region" description="Helical" evidence="9">
    <location>
        <begin position="176"/>
        <end position="194"/>
    </location>
</feature>
<dbReference type="STRING" id="1754190.A0A1Y2D2K4"/>
<sequence>MKIIDSIKYFIPLFSLLIWNVFALSDKEKSEKLDELLAKSSDNFINLNEKYFDLLINTPRDYHTILLATATSPNINCEPCRQLLPEFLSVANSWDQTDKRLYFAIIDYQNGKNIFKKLKIQNVPNVLYFKPDQGEVKPEFYDLPRHGLGAEELIKFVTKKTGFEYELKKPKDYSQYINIGILIISVLICIKFAIQYFKDIVTNKRSWMILTVSIIFLMISGFMWVHIRHPPNNGMSKNRMEIFIPGFQQQYAIESQIILVIYILIAFSFLVLADKVQNIKNGHVQRISIYVALSVLFVCFSLILRIFYIKSQAYPFKLLF</sequence>
<dbReference type="OrthoDB" id="67566at2759"/>
<dbReference type="CDD" id="cd02961">
    <property type="entry name" value="PDI_a_family"/>
    <property type="match status" value="1"/>
</dbReference>
<keyword evidence="6" id="KW-0256">Endoplasmic reticulum</keyword>
<feature type="transmembrane region" description="Helical" evidence="9">
    <location>
        <begin position="257"/>
        <end position="275"/>
    </location>
</feature>
<keyword evidence="8 9" id="KW-0472">Membrane</keyword>
<feature type="signal peptide" evidence="10">
    <location>
        <begin position="1"/>
        <end position="23"/>
    </location>
</feature>
<dbReference type="Gene3D" id="3.40.30.10">
    <property type="entry name" value="Glutaredoxin"/>
    <property type="match status" value="1"/>
</dbReference>
<evidence type="ECO:0000256" key="1">
    <source>
        <dbReference type="ARBA" id="ARBA00002791"/>
    </source>
</evidence>
<dbReference type="GO" id="GO:0018279">
    <property type="term" value="P:protein N-linked glycosylation via asparagine"/>
    <property type="evidence" value="ECO:0007669"/>
    <property type="project" value="TreeGrafter"/>
</dbReference>
<evidence type="ECO:0000256" key="8">
    <source>
        <dbReference type="ARBA" id="ARBA00023136"/>
    </source>
</evidence>
<evidence type="ECO:0000256" key="4">
    <source>
        <dbReference type="ARBA" id="ARBA00022692"/>
    </source>
</evidence>
<name>A0A1Y2D2K4_9FUNG</name>
<evidence type="ECO:0000313" key="11">
    <source>
        <dbReference type="EMBL" id="ORY52795.1"/>
    </source>
</evidence>
<evidence type="ECO:0000256" key="10">
    <source>
        <dbReference type="SAM" id="SignalP"/>
    </source>
</evidence>
<feature type="transmembrane region" description="Helical" evidence="9">
    <location>
        <begin position="287"/>
        <end position="308"/>
    </location>
</feature>
<evidence type="ECO:0000256" key="5">
    <source>
        <dbReference type="ARBA" id="ARBA00022729"/>
    </source>
</evidence>
<dbReference type="SUPFAM" id="SSF52833">
    <property type="entry name" value="Thioredoxin-like"/>
    <property type="match status" value="1"/>
</dbReference>
<keyword evidence="5 10" id="KW-0732">Signal</keyword>
<organism evidence="11 12">
    <name type="scientific">Neocallimastix californiae</name>
    <dbReference type="NCBI Taxonomy" id="1754190"/>
    <lineage>
        <taxon>Eukaryota</taxon>
        <taxon>Fungi</taxon>
        <taxon>Fungi incertae sedis</taxon>
        <taxon>Chytridiomycota</taxon>
        <taxon>Chytridiomycota incertae sedis</taxon>
        <taxon>Neocallimastigomycetes</taxon>
        <taxon>Neocallimastigales</taxon>
        <taxon>Neocallimastigaceae</taxon>
        <taxon>Neocallimastix</taxon>
    </lineage>
</organism>
<dbReference type="InterPro" id="IPR036249">
    <property type="entry name" value="Thioredoxin-like_sf"/>
</dbReference>
<evidence type="ECO:0000256" key="7">
    <source>
        <dbReference type="ARBA" id="ARBA00022989"/>
    </source>
</evidence>
<keyword evidence="4 9" id="KW-0812">Transmembrane</keyword>
<feature type="chain" id="PRO_5011000116" description="Thioredoxin domain-containing protein" evidence="10">
    <location>
        <begin position="24"/>
        <end position="320"/>
    </location>
</feature>
<dbReference type="PANTHER" id="PTHR12692">
    <property type="entry name" value="DOLICHYL-DIPHOSPHOOLIGOSACCHARIDE--PROTEIN GLYCOSYLTRANSFERASE-RELATED"/>
    <property type="match status" value="1"/>
</dbReference>
<accession>A0A1Y2D2K4</accession>
<dbReference type="Pfam" id="PF04756">
    <property type="entry name" value="OST3_OST6"/>
    <property type="match status" value="1"/>
</dbReference>
<dbReference type="EMBL" id="MCOG01000092">
    <property type="protein sequence ID" value="ORY52795.1"/>
    <property type="molecule type" value="Genomic_DNA"/>
</dbReference>
<evidence type="ECO:0008006" key="13">
    <source>
        <dbReference type="Google" id="ProtNLM"/>
    </source>
</evidence>
<keyword evidence="7 9" id="KW-1133">Transmembrane helix</keyword>
<dbReference type="InterPro" id="IPR021149">
    <property type="entry name" value="OligosaccharylTrfase_OST3/OST6"/>
</dbReference>
<protein>
    <recommendedName>
        <fullName evidence="13">Thioredoxin domain-containing protein</fullName>
    </recommendedName>
</protein>
<comment type="function">
    <text evidence="1">Subunit of the oligosaccharyl transferase (OST) complex that catalyzes the initial transfer of a defined glycan (Glc(3)Man(9)GlcNAc(2) in eukaryotes) from the lipid carrier dolichol-pyrophosphate to an asparagine residue within an Asn-X-Ser/Thr consensus motif in nascent polypeptide chains, the first step in protein N-glycosylation. N-glycosylation occurs cotranslationally and the complex associates with the Sec61 complex at the channel-forming translocon complex that mediates protein translocation across the endoplasmic reticulum (ER). All subunits are required for a maximal enzyme activity.</text>
</comment>
<gene>
    <name evidence="11" type="ORF">LY90DRAFT_670452</name>
</gene>
<dbReference type="GO" id="GO:0008250">
    <property type="term" value="C:oligosaccharyltransferase complex"/>
    <property type="evidence" value="ECO:0007669"/>
    <property type="project" value="TreeGrafter"/>
</dbReference>